<evidence type="ECO:0000259" key="10">
    <source>
        <dbReference type="Pfam" id="PF07992"/>
    </source>
</evidence>
<feature type="transmembrane region" description="Helical" evidence="9">
    <location>
        <begin position="60"/>
        <end position="81"/>
    </location>
</feature>
<evidence type="ECO:0000256" key="8">
    <source>
        <dbReference type="ARBA" id="ARBA00047599"/>
    </source>
</evidence>
<evidence type="ECO:0000256" key="6">
    <source>
        <dbReference type="ARBA" id="ARBA00023002"/>
    </source>
</evidence>
<evidence type="ECO:0000256" key="9">
    <source>
        <dbReference type="SAM" id="Phobius"/>
    </source>
</evidence>
<keyword evidence="6" id="KW-0560">Oxidoreductase</keyword>
<keyword evidence="3" id="KW-0285">Flavoprotein</keyword>
<proteinExistence type="inferred from homology"/>
<comment type="caution">
    <text evidence="12">The sequence shown here is derived from an EMBL/GenBank/DDBJ whole genome shotgun (WGS) entry which is preliminary data.</text>
</comment>
<dbReference type="InterPro" id="IPR054585">
    <property type="entry name" value="NDH2-like_C"/>
</dbReference>
<feature type="transmembrane region" description="Helical" evidence="9">
    <location>
        <begin position="29"/>
        <end position="53"/>
    </location>
</feature>
<dbReference type="Pfam" id="PF22366">
    <property type="entry name" value="NDH2_C"/>
    <property type="match status" value="1"/>
</dbReference>
<dbReference type="PRINTS" id="PR00368">
    <property type="entry name" value="FADPNR"/>
</dbReference>
<feature type="domain" description="External alternative NADH-ubiquinone oxidoreductase-like C-terminal" evidence="11">
    <location>
        <begin position="585"/>
        <end position="644"/>
    </location>
</feature>
<dbReference type="EMBL" id="JBHMCF010000038">
    <property type="protein sequence ID" value="MFB9474284.1"/>
    <property type="molecule type" value="Genomic_DNA"/>
</dbReference>
<dbReference type="Proteomes" id="UP001589568">
    <property type="component" value="Unassembled WGS sequence"/>
</dbReference>
<dbReference type="Pfam" id="PF07992">
    <property type="entry name" value="Pyr_redox_2"/>
    <property type="match status" value="1"/>
</dbReference>
<accession>A0ABV5NVB4</accession>
<feature type="transmembrane region" description="Helical" evidence="9">
    <location>
        <begin position="176"/>
        <end position="196"/>
    </location>
</feature>
<evidence type="ECO:0000256" key="5">
    <source>
        <dbReference type="ARBA" id="ARBA00022946"/>
    </source>
</evidence>
<name>A0ABV5NVB4_9ACTN</name>
<keyword evidence="9" id="KW-1133">Transmembrane helix</keyword>
<dbReference type="InterPro" id="IPR023753">
    <property type="entry name" value="FAD/NAD-binding_dom"/>
</dbReference>
<feature type="domain" description="FAD/NAD(P)-binding" evidence="10">
    <location>
        <begin position="253"/>
        <end position="561"/>
    </location>
</feature>
<dbReference type="PRINTS" id="PR00411">
    <property type="entry name" value="PNDRDTASEI"/>
</dbReference>
<dbReference type="SUPFAM" id="SSF51905">
    <property type="entry name" value="FAD/NAD(P)-binding domain"/>
    <property type="match status" value="2"/>
</dbReference>
<organism evidence="12 13">
    <name type="scientific">Nonomuraea salmonea</name>
    <dbReference type="NCBI Taxonomy" id="46181"/>
    <lineage>
        <taxon>Bacteria</taxon>
        <taxon>Bacillati</taxon>
        <taxon>Actinomycetota</taxon>
        <taxon>Actinomycetes</taxon>
        <taxon>Streptosporangiales</taxon>
        <taxon>Streptosporangiaceae</taxon>
        <taxon>Nonomuraea</taxon>
    </lineage>
</organism>
<comment type="catalytic activity">
    <reaction evidence="8">
        <text>a quinone + NADH + H(+) = a quinol + NAD(+)</text>
        <dbReference type="Rhea" id="RHEA:46160"/>
        <dbReference type="ChEBI" id="CHEBI:15378"/>
        <dbReference type="ChEBI" id="CHEBI:24646"/>
        <dbReference type="ChEBI" id="CHEBI:57540"/>
        <dbReference type="ChEBI" id="CHEBI:57945"/>
        <dbReference type="ChEBI" id="CHEBI:132124"/>
        <dbReference type="EC" id="1.6.5.9"/>
    </reaction>
</comment>
<feature type="transmembrane region" description="Helical" evidence="9">
    <location>
        <begin position="101"/>
        <end position="118"/>
    </location>
</feature>
<gene>
    <name evidence="12" type="ORF">ACFFR3_32735</name>
</gene>
<dbReference type="EC" id="1.6.5.9" evidence="2"/>
<dbReference type="PANTHER" id="PTHR43706:SF47">
    <property type="entry name" value="EXTERNAL NADH-UBIQUINONE OXIDOREDUCTASE 1, MITOCHONDRIAL-RELATED"/>
    <property type="match status" value="1"/>
</dbReference>
<keyword evidence="9" id="KW-0472">Membrane</keyword>
<keyword evidence="5" id="KW-0809">Transit peptide</keyword>
<reference evidence="12 13" key="1">
    <citation type="submission" date="2024-09" db="EMBL/GenBank/DDBJ databases">
        <authorList>
            <person name="Sun Q."/>
            <person name="Mori K."/>
        </authorList>
    </citation>
    <scope>NUCLEOTIDE SEQUENCE [LARGE SCALE GENOMIC DNA]</scope>
    <source>
        <strain evidence="12 13">JCM 3324</strain>
    </source>
</reference>
<evidence type="ECO:0000259" key="11">
    <source>
        <dbReference type="Pfam" id="PF22366"/>
    </source>
</evidence>
<evidence type="ECO:0000256" key="4">
    <source>
        <dbReference type="ARBA" id="ARBA00022827"/>
    </source>
</evidence>
<feature type="transmembrane region" description="Helical" evidence="9">
    <location>
        <begin position="125"/>
        <end position="142"/>
    </location>
</feature>
<dbReference type="PANTHER" id="PTHR43706">
    <property type="entry name" value="NADH DEHYDROGENASE"/>
    <property type="match status" value="1"/>
</dbReference>
<sequence>MRWLLYAAGAALILLGFAGLVRESNPVGWAWWFGGAAVAHDAILVPLVLLAGWALRRVRWAVRAAAIVAGTVTLATLPTVLALGRRGDNPSILPLDYGRNLLLVLAALALAALLPRLWTRTGRLGLLAGLVSGVPVVSLMAVNDMIDAGTWALFLAHAALLGAVLAALFGTRLFSLANALAGGLLTGLLAWAVWSLTVLPVLLGGAPHWTITPGDFRSLAGEVLLGGITGVLLYVAPRRREQPAAAPPQKTARVVVVGGGFGGLAAARRLDRLVTRGLPAEVTLISDAGSLLFTPMLAGAATGALEPRHISVPVRAFLSRTTFLHARVESVDTAGRTVRVSDGTTVPYDQLVYAVGSIPSFHDLPGLAEHAFTLKTTADATRLRHHVLDLLDAADLAGGDRRELLTFVVAGGGFAGSELIAELFDLVHGVLHRYPGIRPDEPRFVLVHSGERILPELSATLGAYAHRKLTARGIEIRLGARLSGATSDAALLKEGEKIGTRTIVWTAGNKPHPLTEGLPAADGRLRVPGRAGVWAIGDCARVLGPDGVPYPPTAQHALRQGRTAADNVAATLRGGEPAEFRHRSLGTLVALGRHTAVAEIRGLRLSGFLAWAVWRAVYLAKLPGLEKKLRVLFDWSLDLAFPRDIAHD</sequence>
<dbReference type="InterPro" id="IPR045024">
    <property type="entry name" value="NDH-2"/>
</dbReference>
<keyword evidence="9" id="KW-0812">Transmembrane</keyword>
<evidence type="ECO:0000256" key="2">
    <source>
        <dbReference type="ARBA" id="ARBA00012637"/>
    </source>
</evidence>
<feature type="transmembrane region" description="Helical" evidence="9">
    <location>
        <begin position="148"/>
        <end position="169"/>
    </location>
</feature>
<evidence type="ECO:0000313" key="13">
    <source>
        <dbReference type="Proteomes" id="UP001589568"/>
    </source>
</evidence>
<dbReference type="InterPro" id="IPR036188">
    <property type="entry name" value="FAD/NAD-bd_sf"/>
</dbReference>
<dbReference type="RefSeq" id="WP_345391837.1">
    <property type="nucleotide sequence ID" value="NZ_BAAAXS010000001.1"/>
</dbReference>
<comment type="similarity">
    <text evidence="1">Belongs to the NADH dehydrogenase family.</text>
</comment>
<evidence type="ECO:0000256" key="7">
    <source>
        <dbReference type="ARBA" id="ARBA00023027"/>
    </source>
</evidence>
<evidence type="ECO:0000313" key="12">
    <source>
        <dbReference type="EMBL" id="MFB9474284.1"/>
    </source>
</evidence>
<keyword evidence="13" id="KW-1185">Reference proteome</keyword>
<protein>
    <recommendedName>
        <fullName evidence="2">NADH:ubiquinone reductase (non-electrogenic)</fullName>
        <ecNumber evidence="2">1.6.5.9</ecNumber>
    </recommendedName>
</protein>
<dbReference type="Gene3D" id="3.50.50.100">
    <property type="match status" value="1"/>
</dbReference>
<keyword evidence="4" id="KW-0274">FAD</keyword>
<evidence type="ECO:0000256" key="1">
    <source>
        <dbReference type="ARBA" id="ARBA00005272"/>
    </source>
</evidence>
<keyword evidence="7" id="KW-0520">NAD</keyword>
<feature type="transmembrane region" description="Helical" evidence="9">
    <location>
        <begin position="216"/>
        <end position="236"/>
    </location>
</feature>
<evidence type="ECO:0000256" key="3">
    <source>
        <dbReference type="ARBA" id="ARBA00022630"/>
    </source>
</evidence>